<accession>A0A495SD32</accession>
<keyword evidence="1" id="KW-1133">Transmembrane helix</keyword>
<reference evidence="2 3" key="1">
    <citation type="submission" date="2018-10" db="EMBL/GenBank/DDBJ databases">
        <title>Genomic Encyclopedia of Archaeal and Bacterial Type Strains, Phase II (KMG-II): from individual species to whole genera.</title>
        <authorList>
            <person name="Goeker M."/>
        </authorList>
    </citation>
    <scope>NUCLEOTIDE SEQUENCE [LARGE SCALE GENOMIC DNA]</scope>
    <source>
        <strain evidence="2 3">DSM 14219</strain>
    </source>
</reference>
<dbReference type="AlphaFoldDB" id="A0A495SD32"/>
<evidence type="ECO:0000256" key="1">
    <source>
        <dbReference type="SAM" id="Phobius"/>
    </source>
</evidence>
<proteinExistence type="predicted"/>
<evidence type="ECO:0000313" key="2">
    <source>
        <dbReference type="EMBL" id="RKS97413.1"/>
    </source>
</evidence>
<comment type="caution">
    <text evidence="2">The sequence shown here is derived from an EMBL/GenBank/DDBJ whole genome shotgun (WGS) entry which is preliminary data.</text>
</comment>
<gene>
    <name evidence="2" type="ORF">BCF58_1535</name>
</gene>
<evidence type="ECO:0000313" key="3">
    <source>
        <dbReference type="Proteomes" id="UP000272428"/>
    </source>
</evidence>
<keyword evidence="3" id="KW-1185">Reference proteome</keyword>
<keyword evidence="1" id="KW-0472">Membrane</keyword>
<protein>
    <submittedName>
        <fullName evidence="2">Uncharacterized protein</fullName>
    </submittedName>
</protein>
<keyword evidence="1" id="KW-0812">Transmembrane</keyword>
<dbReference type="EMBL" id="RBXB01000002">
    <property type="protein sequence ID" value="RKS97413.1"/>
    <property type="molecule type" value="Genomic_DNA"/>
</dbReference>
<dbReference type="Proteomes" id="UP000272428">
    <property type="component" value="Unassembled WGS sequence"/>
</dbReference>
<sequence>MFENLFQFPFPFILIAILWIIISSMYFLIQKKEHSFKL</sequence>
<feature type="transmembrane region" description="Helical" evidence="1">
    <location>
        <begin position="6"/>
        <end position="29"/>
    </location>
</feature>
<name>A0A495SD32_9FLAO</name>
<organism evidence="2 3">
    <name type="scientific">Chryseobacterium defluvii</name>
    <dbReference type="NCBI Taxonomy" id="160396"/>
    <lineage>
        <taxon>Bacteria</taxon>
        <taxon>Pseudomonadati</taxon>
        <taxon>Bacteroidota</taxon>
        <taxon>Flavobacteriia</taxon>
        <taxon>Flavobacteriales</taxon>
        <taxon>Weeksellaceae</taxon>
        <taxon>Chryseobacterium group</taxon>
        <taxon>Chryseobacterium</taxon>
    </lineage>
</organism>